<evidence type="ECO:0000313" key="2">
    <source>
        <dbReference type="Proteomes" id="UP000001600"/>
    </source>
</evidence>
<dbReference type="AlphaFoldDB" id="B9JJD8"/>
<dbReference type="Proteomes" id="UP000001600">
    <property type="component" value="Chromosome 2"/>
</dbReference>
<dbReference type="EMBL" id="CP000629">
    <property type="protein sequence ID" value="ACM30030.1"/>
    <property type="molecule type" value="Genomic_DNA"/>
</dbReference>
<proteinExistence type="predicted"/>
<protein>
    <submittedName>
        <fullName evidence="1">Uncharacterized protein</fullName>
    </submittedName>
</protein>
<evidence type="ECO:0000313" key="1">
    <source>
        <dbReference type="EMBL" id="ACM30030.1"/>
    </source>
</evidence>
<sequence>MLTAPYLIRSLKAGCSVHKYRIFFAFYEVEIYVASNFSEPDLRISSDVPS</sequence>
<reference evidence="1 2" key="1">
    <citation type="journal article" date="2009" name="J. Bacteriol.">
        <title>Genome sequences of three Agrobacterium biovars help elucidate the evolution of multichromosome genomes in bacteria.</title>
        <authorList>
            <person name="Slater S.C."/>
            <person name="Goldman B.S."/>
            <person name="Goodner B."/>
            <person name="Setubal J.C."/>
            <person name="Farrand S.K."/>
            <person name="Nester E.W."/>
            <person name="Burr T.J."/>
            <person name="Banta L."/>
            <person name="Dickerman A.W."/>
            <person name="Paulsen I."/>
            <person name="Otten L."/>
            <person name="Suen G."/>
            <person name="Welch R."/>
            <person name="Almeida N.F."/>
            <person name="Arnold F."/>
            <person name="Burton O.T."/>
            <person name="Du Z."/>
            <person name="Ewing A."/>
            <person name="Godsy E."/>
            <person name="Heisel S."/>
            <person name="Houmiel K.L."/>
            <person name="Jhaveri J."/>
            <person name="Lu J."/>
            <person name="Miller N.M."/>
            <person name="Norton S."/>
            <person name="Chen Q."/>
            <person name="Phoolcharoen W."/>
            <person name="Ohlin V."/>
            <person name="Ondrusek D."/>
            <person name="Pride N."/>
            <person name="Stricklin S.L."/>
            <person name="Sun J."/>
            <person name="Wheeler C."/>
            <person name="Wilson L."/>
            <person name="Zhu H."/>
            <person name="Wood D.W."/>
        </authorList>
    </citation>
    <scope>NUCLEOTIDE SEQUENCE [LARGE SCALE GENOMIC DNA]</scope>
    <source>
        <strain evidence="2">K84 / ATCC BAA-868</strain>
    </source>
</reference>
<accession>B9JJD8</accession>
<dbReference type="HOGENOM" id="CLU_3113767_0_0_5"/>
<dbReference type="KEGG" id="ara:Arad_8860"/>
<gene>
    <name evidence="1" type="ordered locus">Arad_8860</name>
</gene>
<name>B9JJD8_RHIR8</name>
<organism evidence="1 2">
    <name type="scientific">Rhizobium rhizogenes (strain K84 / ATCC BAA-868)</name>
    <name type="common">Agrobacterium radiobacter</name>
    <dbReference type="NCBI Taxonomy" id="311403"/>
    <lineage>
        <taxon>Bacteria</taxon>
        <taxon>Pseudomonadati</taxon>
        <taxon>Pseudomonadota</taxon>
        <taxon>Alphaproteobacteria</taxon>
        <taxon>Hyphomicrobiales</taxon>
        <taxon>Rhizobiaceae</taxon>
        <taxon>Rhizobium/Agrobacterium group</taxon>
        <taxon>Rhizobium</taxon>
    </lineage>
</organism>
<dbReference type="STRING" id="311403.Arad_8860"/>